<evidence type="ECO:0000313" key="7">
    <source>
        <dbReference type="Proteomes" id="UP000011566"/>
    </source>
</evidence>
<dbReference type="PANTHER" id="PTHR30290:SF9">
    <property type="entry name" value="OLIGOPEPTIDE-BINDING PROTEIN APPA"/>
    <property type="match status" value="1"/>
</dbReference>
<dbReference type="PATRIC" id="fig|1132509.6.peg.2214"/>
<dbReference type="AlphaFoldDB" id="M0LXX3"/>
<dbReference type="CDD" id="cd00995">
    <property type="entry name" value="PBP2_NikA_DppA_OppA_like"/>
    <property type="match status" value="1"/>
</dbReference>
<feature type="compositionally biased region" description="Low complexity" evidence="4">
    <location>
        <begin position="50"/>
        <end position="64"/>
    </location>
</feature>
<evidence type="ECO:0000259" key="5">
    <source>
        <dbReference type="Pfam" id="PF00496"/>
    </source>
</evidence>
<dbReference type="Proteomes" id="UP000011566">
    <property type="component" value="Unassembled WGS sequence"/>
</dbReference>
<feature type="region of interest" description="Disordered" evidence="4">
    <location>
        <begin position="518"/>
        <end position="539"/>
    </location>
</feature>
<dbReference type="Gene3D" id="3.40.190.10">
    <property type="entry name" value="Periplasmic binding protein-like II"/>
    <property type="match status" value="1"/>
</dbReference>
<keyword evidence="2" id="KW-0813">Transport</keyword>
<evidence type="ECO:0000256" key="1">
    <source>
        <dbReference type="ARBA" id="ARBA00005695"/>
    </source>
</evidence>
<gene>
    <name evidence="6" type="ORF">C447_09817</name>
</gene>
<comment type="similarity">
    <text evidence="1">Belongs to the bacterial solute-binding protein 5 family.</text>
</comment>
<proteinExistence type="inferred from homology"/>
<dbReference type="InterPro" id="IPR000914">
    <property type="entry name" value="SBP_5_dom"/>
</dbReference>
<dbReference type="InterPro" id="IPR023765">
    <property type="entry name" value="SBP_5_CS"/>
</dbReference>
<evidence type="ECO:0000313" key="6">
    <source>
        <dbReference type="EMBL" id="EMA38442.1"/>
    </source>
</evidence>
<dbReference type="InterPro" id="IPR006311">
    <property type="entry name" value="TAT_signal"/>
</dbReference>
<feature type="region of interest" description="Disordered" evidence="4">
    <location>
        <begin position="28"/>
        <end position="72"/>
    </location>
</feature>
<dbReference type="GO" id="GO:0015833">
    <property type="term" value="P:peptide transport"/>
    <property type="evidence" value="ECO:0007669"/>
    <property type="project" value="TreeGrafter"/>
</dbReference>
<dbReference type="OrthoDB" id="233597at2157"/>
<evidence type="ECO:0000256" key="2">
    <source>
        <dbReference type="ARBA" id="ARBA00022448"/>
    </source>
</evidence>
<feature type="domain" description="Solute-binding protein family 5" evidence="5">
    <location>
        <begin position="117"/>
        <end position="518"/>
    </location>
</feature>
<sequence>MTNDSSERPTRRRFLLATGAAGAAALAGCSGGGSDGGSNGSSNGSGGSPNGTAGNASGGNATAGASGGSNERGRLDLVSASVSSFDPIAASDTASGAVTTQVFDGLMTYPNGEIPVTNLIAADYEVSDDYTTYTFSLKEGVKFHNGDEVTANDFVYSYERLAASPNSQAVADILDSVGVAHETDGDDAYRPGTLATEAVDDYTFRFEIEQPFHAALQVLSNNQFAAVPEGIVGDIEGYDGEMEQGAFANDPVGAGPFRFAGMDAGTAVDVERFENYHGEVPQVSGVNWQIIEDSSSIYNYVVGRNADVFNIPTAQYQQEKATIERTDDQGRRHGTYGPLRNGATVNYLEVPSLSVYYIGFNVPNVPTPVRKAMAYALDQSTIVDQVFKGRGLPAYHYTVPSIYPGGPEAYQRHAKQQYPYGYNETRLDEARRMMEEAGYSQSDPFELGFTIYQSDTWLQTAKLLRDQLASAHIEMTIQQIQFSALLEQVQNGNVEAFTLGWIVPWAAPDAFLKHLNPATSDTSAASPESYSNQPTDTETAQRAISAWETVQNNPAPTDAAQQARNDAYVTMEEANWETVASLPVYHETTPRFWYEAVDIPPFGVAGDYKQKFNQVSISG</sequence>
<organism evidence="6 7">
    <name type="scientific">Halococcus hamelinensis 100A6</name>
    <dbReference type="NCBI Taxonomy" id="1132509"/>
    <lineage>
        <taxon>Archaea</taxon>
        <taxon>Methanobacteriati</taxon>
        <taxon>Methanobacteriota</taxon>
        <taxon>Stenosarchaea group</taxon>
        <taxon>Halobacteria</taxon>
        <taxon>Halobacteriales</taxon>
        <taxon>Halococcaceae</taxon>
        <taxon>Halococcus</taxon>
    </lineage>
</organism>
<dbReference type="Pfam" id="PF00496">
    <property type="entry name" value="SBP_bac_5"/>
    <property type="match status" value="1"/>
</dbReference>
<dbReference type="InterPro" id="IPR039424">
    <property type="entry name" value="SBP_5"/>
</dbReference>
<dbReference type="Gene3D" id="3.10.105.10">
    <property type="entry name" value="Dipeptide-binding Protein, Domain 3"/>
    <property type="match status" value="1"/>
</dbReference>
<reference evidence="6 7" key="1">
    <citation type="journal article" date="2014" name="PLoS Genet.">
        <title>Phylogenetically driven sequencing of extremely halophilic archaea reveals strategies for static and dynamic osmo-response.</title>
        <authorList>
            <person name="Becker E.A."/>
            <person name="Seitzer P.M."/>
            <person name="Tritt A."/>
            <person name="Larsen D."/>
            <person name="Krusor M."/>
            <person name="Yao A.I."/>
            <person name="Wu D."/>
            <person name="Madern D."/>
            <person name="Eisen J.A."/>
            <person name="Darling A.E."/>
            <person name="Facciotti M.T."/>
        </authorList>
    </citation>
    <scope>NUCLEOTIDE SEQUENCE [LARGE SCALE GENOMIC DNA]</scope>
    <source>
        <strain evidence="6 7">100A6</strain>
    </source>
</reference>
<dbReference type="PROSITE" id="PS51318">
    <property type="entry name" value="TAT"/>
    <property type="match status" value="1"/>
</dbReference>
<dbReference type="SUPFAM" id="SSF53850">
    <property type="entry name" value="Periplasmic binding protein-like II"/>
    <property type="match status" value="1"/>
</dbReference>
<protein>
    <submittedName>
        <fullName evidence="6">Dipeptide ABC transporter dipeptide-binding protein</fullName>
    </submittedName>
</protein>
<name>M0LXX3_9EURY</name>
<keyword evidence="3" id="KW-0732">Signal</keyword>
<evidence type="ECO:0000256" key="4">
    <source>
        <dbReference type="SAM" id="MobiDB-lite"/>
    </source>
</evidence>
<feature type="compositionally biased region" description="Gly residues" evidence="4">
    <location>
        <begin position="29"/>
        <end position="49"/>
    </location>
</feature>
<comment type="caution">
    <text evidence="6">The sequence shown here is derived from an EMBL/GenBank/DDBJ whole genome shotgun (WGS) entry which is preliminary data.</text>
</comment>
<dbReference type="PANTHER" id="PTHR30290">
    <property type="entry name" value="PERIPLASMIC BINDING COMPONENT OF ABC TRANSPORTER"/>
    <property type="match status" value="1"/>
</dbReference>
<keyword evidence="7" id="KW-1185">Reference proteome</keyword>
<evidence type="ECO:0000256" key="3">
    <source>
        <dbReference type="ARBA" id="ARBA00022729"/>
    </source>
</evidence>
<dbReference type="GO" id="GO:1904680">
    <property type="term" value="F:peptide transmembrane transporter activity"/>
    <property type="evidence" value="ECO:0007669"/>
    <property type="project" value="TreeGrafter"/>
</dbReference>
<dbReference type="RefSeq" id="WP_007693355.1">
    <property type="nucleotide sequence ID" value="NZ_AOMB01000030.1"/>
</dbReference>
<dbReference type="EMBL" id="AOMB01000030">
    <property type="protein sequence ID" value="EMA38442.1"/>
    <property type="molecule type" value="Genomic_DNA"/>
</dbReference>
<dbReference type="PROSITE" id="PS01040">
    <property type="entry name" value="SBP_BACTERIAL_5"/>
    <property type="match status" value="1"/>
</dbReference>
<accession>M0LXX3</accession>
<dbReference type="eggNOG" id="arCOG01534">
    <property type="taxonomic scope" value="Archaea"/>
</dbReference>